<keyword evidence="4" id="KW-1185">Reference proteome</keyword>
<evidence type="ECO:0000256" key="2">
    <source>
        <dbReference type="SAM" id="MobiDB-lite"/>
    </source>
</evidence>
<dbReference type="Proteomes" id="UP000521872">
    <property type="component" value="Unassembled WGS sequence"/>
</dbReference>
<feature type="region of interest" description="Disordered" evidence="2">
    <location>
        <begin position="210"/>
        <end position="247"/>
    </location>
</feature>
<protein>
    <submittedName>
        <fullName evidence="3">Uncharacterized protein</fullName>
    </submittedName>
</protein>
<feature type="compositionally biased region" description="Basic and acidic residues" evidence="2">
    <location>
        <begin position="481"/>
        <end position="500"/>
    </location>
</feature>
<accession>A0A8H4VW64</accession>
<feature type="region of interest" description="Disordered" evidence="2">
    <location>
        <begin position="461"/>
        <end position="500"/>
    </location>
</feature>
<name>A0A8H4VW64_9AGAR</name>
<feature type="compositionally biased region" description="Polar residues" evidence="2">
    <location>
        <begin position="41"/>
        <end position="51"/>
    </location>
</feature>
<feature type="coiled-coil region" evidence="1">
    <location>
        <begin position="276"/>
        <end position="310"/>
    </location>
</feature>
<gene>
    <name evidence="3" type="ORF">D9613_009236</name>
</gene>
<keyword evidence="1" id="KW-0175">Coiled coil</keyword>
<feature type="region of interest" description="Disordered" evidence="2">
    <location>
        <begin position="1"/>
        <end position="75"/>
    </location>
</feature>
<reference evidence="3 4" key="1">
    <citation type="submission" date="2019-12" db="EMBL/GenBank/DDBJ databases">
        <authorList>
            <person name="Floudas D."/>
            <person name="Bentzer J."/>
            <person name="Ahren D."/>
            <person name="Johansson T."/>
            <person name="Persson P."/>
            <person name="Tunlid A."/>
        </authorList>
    </citation>
    <scope>NUCLEOTIDE SEQUENCE [LARGE SCALE GENOMIC DNA]</scope>
    <source>
        <strain evidence="3 4">CBS 102.39</strain>
    </source>
</reference>
<dbReference type="EMBL" id="JAACJL010000002">
    <property type="protein sequence ID" value="KAF4622590.1"/>
    <property type="molecule type" value="Genomic_DNA"/>
</dbReference>
<dbReference type="AlphaFoldDB" id="A0A8H4VW64"/>
<comment type="caution">
    <text evidence="3">The sequence shown here is derived from an EMBL/GenBank/DDBJ whole genome shotgun (WGS) entry which is preliminary data.</text>
</comment>
<proteinExistence type="predicted"/>
<sequence length="500" mass="55531">MESLQSKHKAEVHCHYTKPVSGNVSVSSNCQDNSPHRDTSEPISSSTTRRSLPSKPQPPSIKRVPSQTGLNMMPRPELPMPIVTDPRVQWLPPTTTTTNTLPYKFPPSSTTPAYAAFSGSPPMLGTGAVSQLGMQAANFANTIAQITEQNVIGRFQMHYAHAQSQWELAERKCKDLEKRVSTLQRAKAEEKGRLEKEIIELRKRLALALAPGHAESSDSPGSSTSTQQPSLGDSSGPPEPGSSSKQWRSEVEEILMLKQTISKLEHSHAATIAQQRSNLRAARKVVEDRLHHAEQRIIELEASLAEAQGSHTVMGDEQLSGDTVQINSPVKQEEGVASVPPVATAENRQMSRILQAAQKQKDELRAMLTQEQEKSATERTRLLHLIEELREQNAKLQETVRQNQARSEIALEISHERLERMKEEKSLCEAALREEKASRASLEQTLTTLLHGLENNVCLKRKADSDTETEPDESQDGGCVSEKKRQLDMRDVKRARTEPT</sequence>
<evidence type="ECO:0000256" key="1">
    <source>
        <dbReference type="SAM" id="Coils"/>
    </source>
</evidence>
<feature type="coiled-coil region" evidence="1">
    <location>
        <begin position="159"/>
        <end position="204"/>
    </location>
</feature>
<feature type="compositionally biased region" description="Polar residues" evidence="2">
    <location>
        <begin position="20"/>
        <end position="33"/>
    </location>
</feature>
<evidence type="ECO:0000313" key="4">
    <source>
        <dbReference type="Proteomes" id="UP000521872"/>
    </source>
</evidence>
<feature type="coiled-coil region" evidence="1">
    <location>
        <begin position="347"/>
        <end position="438"/>
    </location>
</feature>
<evidence type="ECO:0000313" key="3">
    <source>
        <dbReference type="EMBL" id="KAF4622590.1"/>
    </source>
</evidence>
<feature type="compositionally biased region" description="Low complexity" evidence="2">
    <location>
        <begin position="217"/>
        <end position="244"/>
    </location>
</feature>
<organism evidence="3 4">
    <name type="scientific">Agrocybe pediades</name>
    <dbReference type="NCBI Taxonomy" id="84607"/>
    <lineage>
        <taxon>Eukaryota</taxon>
        <taxon>Fungi</taxon>
        <taxon>Dikarya</taxon>
        <taxon>Basidiomycota</taxon>
        <taxon>Agaricomycotina</taxon>
        <taxon>Agaricomycetes</taxon>
        <taxon>Agaricomycetidae</taxon>
        <taxon>Agaricales</taxon>
        <taxon>Agaricineae</taxon>
        <taxon>Strophariaceae</taxon>
        <taxon>Agrocybe</taxon>
    </lineage>
</organism>
<feature type="compositionally biased region" description="Acidic residues" evidence="2">
    <location>
        <begin position="466"/>
        <end position="475"/>
    </location>
</feature>